<gene>
    <name evidence="1" type="ORF">LY79DRAFT_545879</name>
</gene>
<proteinExistence type="predicted"/>
<reference evidence="1" key="1">
    <citation type="submission" date="2021-06" db="EMBL/GenBank/DDBJ databases">
        <title>Comparative genomics, transcriptomics and evolutionary studies reveal genomic signatures of adaptation to plant cell wall in hemibiotrophic fungi.</title>
        <authorList>
            <consortium name="DOE Joint Genome Institute"/>
            <person name="Baroncelli R."/>
            <person name="Diaz J.F."/>
            <person name="Benocci T."/>
            <person name="Peng M."/>
            <person name="Battaglia E."/>
            <person name="Haridas S."/>
            <person name="Andreopoulos W."/>
            <person name="Labutti K."/>
            <person name="Pangilinan J."/>
            <person name="Floch G.L."/>
            <person name="Makela M.R."/>
            <person name="Henrissat B."/>
            <person name="Grigoriev I.V."/>
            <person name="Crouch J.A."/>
            <person name="De Vries R.P."/>
            <person name="Sukno S.A."/>
            <person name="Thon M.R."/>
        </authorList>
    </citation>
    <scope>NUCLEOTIDE SEQUENCE</scope>
    <source>
        <strain evidence="1">CBS 125086</strain>
    </source>
</reference>
<protein>
    <submittedName>
        <fullName evidence="1">Uncharacterized protein</fullName>
    </submittedName>
</protein>
<keyword evidence="2" id="KW-1185">Reference proteome</keyword>
<dbReference type="Proteomes" id="UP001230504">
    <property type="component" value="Unassembled WGS sequence"/>
</dbReference>
<accession>A0AAD8Q518</accession>
<dbReference type="RefSeq" id="XP_060416712.1">
    <property type="nucleotide sequence ID" value="XM_060557200.1"/>
</dbReference>
<name>A0AAD8Q518_9PEZI</name>
<comment type="caution">
    <text evidence="1">The sequence shown here is derived from an EMBL/GenBank/DDBJ whole genome shotgun (WGS) entry which is preliminary data.</text>
</comment>
<dbReference type="AlphaFoldDB" id="A0AAD8Q518"/>
<dbReference type="EMBL" id="JAHLJV010000014">
    <property type="protein sequence ID" value="KAK1595735.1"/>
    <property type="molecule type" value="Genomic_DNA"/>
</dbReference>
<evidence type="ECO:0000313" key="2">
    <source>
        <dbReference type="Proteomes" id="UP001230504"/>
    </source>
</evidence>
<sequence>MDDLDDQGPDRVSGRRVMLMKGYNLDGLPFPSWMTYVPPYTCSGSDIRGFLSVSWRG</sequence>
<organism evidence="1 2">
    <name type="scientific">Colletotrichum navitas</name>
    <dbReference type="NCBI Taxonomy" id="681940"/>
    <lineage>
        <taxon>Eukaryota</taxon>
        <taxon>Fungi</taxon>
        <taxon>Dikarya</taxon>
        <taxon>Ascomycota</taxon>
        <taxon>Pezizomycotina</taxon>
        <taxon>Sordariomycetes</taxon>
        <taxon>Hypocreomycetidae</taxon>
        <taxon>Glomerellales</taxon>
        <taxon>Glomerellaceae</taxon>
        <taxon>Colletotrichum</taxon>
        <taxon>Colletotrichum graminicola species complex</taxon>
    </lineage>
</organism>
<dbReference type="GeneID" id="85441440"/>
<evidence type="ECO:0000313" key="1">
    <source>
        <dbReference type="EMBL" id="KAK1595735.1"/>
    </source>
</evidence>